<dbReference type="Gene3D" id="4.10.400.10">
    <property type="entry name" value="Low-density Lipoprotein Receptor"/>
    <property type="match status" value="1"/>
</dbReference>
<evidence type="ECO:0000259" key="4">
    <source>
        <dbReference type="PROSITE" id="PS50227"/>
    </source>
</evidence>
<feature type="disulfide bond" evidence="2">
    <location>
        <begin position="49"/>
        <end position="67"/>
    </location>
</feature>
<keyword evidence="6" id="KW-1185">Reference proteome</keyword>
<accession>A0AAV2RTV6</accession>
<dbReference type="GO" id="GO:0016020">
    <property type="term" value="C:membrane"/>
    <property type="evidence" value="ECO:0007669"/>
    <property type="project" value="InterPro"/>
</dbReference>
<dbReference type="Proteomes" id="UP001497623">
    <property type="component" value="Unassembled WGS sequence"/>
</dbReference>
<evidence type="ECO:0000313" key="5">
    <source>
        <dbReference type="EMBL" id="CAL4136628.1"/>
    </source>
</evidence>
<dbReference type="InterPro" id="IPR001879">
    <property type="entry name" value="GPCR_2_extracellular_dom"/>
</dbReference>
<dbReference type="SMART" id="SM00192">
    <property type="entry name" value="LDLa"/>
    <property type="match status" value="1"/>
</dbReference>
<gene>
    <name evidence="5" type="ORF">MNOR_LOCUS27838</name>
</gene>
<dbReference type="InterPro" id="IPR002172">
    <property type="entry name" value="LDrepeatLR_classA_rpt"/>
</dbReference>
<keyword evidence="1 2" id="KW-1015">Disulfide bond</keyword>
<dbReference type="AlphaFoldDB" id="A0AAV2RTV6"/>
<keyword evidence="3" id="KW-0732">Signal</keyword>
<dbReference type="Pfam" id="PF00059">
    <property type="entry name" value="Lectin_C"/>
    <property type="match status" value="1"/>
</dbReference>
<feature type="disulfide bond" evidence="2">
    <location>
        <begin position="61"/>
        <end position="76"/>
    </location>
</feature>
<feature type="non-terminal residue" evidence="5">
    <location>
        <position position="373"/>
    </location>
</feature>
<dbReference type="GO" id="GO:0004930">
    <property type="term" value="F:G protein-coupled receptor activity"/>
    <property type="evidence" value="ECO:0007669"/>
    <property type="project" value="InterPro"/>
</dbReference>
<evidence type="ECO:0000256" key="3">
    <source>
        <dbReference type="SAM" id="SignalP"/>
    </source>
</evidence>
<dbReference type="Pfam" id="PF00057">
    <property type="entry name" value="Ldl_recept_a"/>
    <property type="match status" value="1"/>
</dbReference>
<dbReference type="InterPro" id="IPR001304">
    <property type="entry name" value="C-type_lectin-like"/>
</dbReference>
<comment type="caution">
    <text evidence="5">The sequence shown here is derived from an EMBL/GenBank/DDBJ whole genome shotgun (WGS) entry which is preliminary data.</text>
</comment>
<dbReference type="PROSITE" id="PS50068">
    <property type="entry name" value="LDLRA_2"/>
    <property type="match status" value="1"/>
</dbReference>
<evidence type="ECO:0000313" key="6">
    <source>
        <dbReference type="Proteomes" id="UP001497623"/>
    </source>
</evidence>
<dbReference type="InterPro" id="IPR023415">
    <property type="entry name" value="LDLR_class-A_CS"/>
</dbReference>
<dbReference type="InterPro" id="IPR016186">
    <property type="entry name" value="C-type_lectin-like/link_sf"/>
</dbReference>
<feature type="domain" description="G-protein coupled receptors family 2 profile 1" evidence="4">
    <location>
        <begin position="207"/>
        <end position="285"/>
    </location>
</feature>
<dbReference type="EMBL" id="CAXKWB010029868">
    <property type="protein sequence ID" value="CAL4136628.1"/>
    <property type="molecule type" value="Genomic_DNA"/>
</dbReference>
<reference evidence="5 6" key="1">
    <citation type="submission" date="2024-05" db="EMBL/GenBank/DDBJ databases">
        <authorList>
            <person name="Wallberg A."/>
        </authorList>
    </citation>
    <scope>NUCLEOTIDE SEQUENCE [LARGE SCALE GENOMIC DNA]</scope>
</reference>
<protein>
    <recommendedName>
        <fullName evidence="4">G-protein coupled receptors family 2 profile 1 domain-containing protein</fullName>
    </recommendedName>
</protein>
<feature type="disulfide bond" evidence="2">
    <location>
        <begin position="42"/>
        <end position="54"/>
    </location>
</feature>
<dbReference type="SUPFAM" id="SSF57424">
    <property type="entry name" value="LDL receptor-like module"/>
    <property type="match status" value="1"/>
</dbReference>
<dbReference type="CDD" id="cd00112">
    <property type="entry name" value="LDLa"/>
    <property type="match status" value="1"/>
</dbReference>
<evidence type="ECO:0000256" key="2">
    <source>
        <dbReference type="PROSITE-ProRule" id="PRU00124"/>
    </source>
</evidence>
<dbReference type="SUPFAM" id="SSF56436">
    <property type="entry name" value="C-type lectin-like"/>
    <property type="match status" value="1"/>
</dbReference>
<proteinExistence type="predicted"/>
<dbReference type="CDD" id="cd00037">
    <property type="entry name" value="CLECT"/>
    <property type="match status" value="1"/>
</dbReference>
<dbReference type="PROSITE" id="PS01209">
    <property type="entry name" value="LDLRA_1"/>
    <property type="match status" value="1"/>
</dbReference>
<feature type="signal peptide" evidence="3">
    <location>
        <begin position="1"/>
        <end position="25"/>
    </location>
</feature>
<organism evidence="5 6">
    <name type="scientific">Meganyctiphanes norvegica</name>
    <name type="common">Northern krill</name>
    <name type="synonym">Thysanopoda norvegica</name>
    <dbReference type="NCBI Taxonomy" id="48144"/>
    <lineage>
        <taxon>Eukaryota</taxon>
        <taxon>Metazoa</taxon>
        <taxon>Ecdysozoa</taxon>
        <taxon>Arthropoda</taxon>
        <taxon>Crustacea</taxon>
        <taxon>Multicrustacea</taxon>
        <taxon>Malacostraca</taxon>
        <taxon>Eumalacostraca</taxon>
        <taxon>Eucarida</taxon>
        <taxon>Euphausiacea</taxon>
        <taxon>Euphausiidae</taxon>
        <taxon>Meganyctiphanes</taxon>
    </lineage>
</organism>
<sequence>MRVRPFSFMFISVLLLSSFTESNQASSLDVQQRTETSTARTCRENQFLCDVILCLPQIWRCDGTEDCVDGSDEESCADSIVLPEVALPAPAVPHVILPSPEDHDYTYEEAVTRCQSHNAKPFIPKSEKDWDIVMNASLSLISEPPNKMWIPASDQKTEKILVWIDGTDGNADVLIPWMNRKVMHGNNHLRDCLISDANHFGHVTMEKCSHKAFPMICIQKECERCSSKIPFSELYPEYTWPEEVPGSNSSYICPEGLGDKKATWTCQDDCTWYELPDLSQCGVVDSEVWKDELMNGNQSAGDTLQGLSTSLNTHNQIGPGDVISVLDILSVSWERHQKDLANLVAHEEQLGLSSNYTDSTLQVTDAILDKPQV</sequence>
<dbReference type="InterPro" id="IPR016187">
    <property type="entry name" value="CTDL_fold"/>
</dbReference>
<dbReference type="PROSITE" id="PS50227">
    <property type="entry name" value="G_PROTEIN_RECEP_F2_3"/>
    <property type="match status" value="1"/>
</dbReference>
<evidence type="ECO:0000256" key="1">
    <source>
        <dbReference type="ARBA" id="ARBA00023157"/>
    </source>
</evidence>
<dbReference type="Gene3D" id="3.10.100.10">
    <property type="entry name" value="Mannose-Binding Protein A, subunit A"/>
    <property type="match status" value="1"/>
</dbReference>
<dbReference type="InterPro" id="IPR036055">
    <property type="entry name" value="LDL_receptor-like_sf"/>
</dbReference>
<name>A0AAV2RTV6_MEGNR</name>
<feature type="chain" id="PRO_5043842117" description="G-protein coupled receptors family 2 profile 1 domain-containing protein" evidence="3">
    <location>
        <begin position="26"/>
        <end position="373"/>
    </location>
</feature>